<protein>
    <recommendedName>
        <fullName evidence="2">SUI1 domain-containing protein</fullName>
    </recommendedName>
</protein>
<dbReference type="PANTHER" id="PTHR12789">
    <property type="entry name" value="DENSITY-REGULATED PROTEIN HOMOLOG"/>
    <property type="match status" value="1"/>
</dbReference>
<comment type="caution">
    <text evidence="3">The sequence shown here is derived from an EMBL/GenBank/DDBJ whole genome shotgun (WGS) entry which is preliminary data.</text>
</comment>
<sequence>MDDAGGDDDQKPVAAVTGKDARYPLEVEYCTCGLPSEYCEFLPEAERAGCRYWSGGGAGSRADAKGNGDGATAGVSSQAGDAEGADGGPAAAVAVQRVTGGMERLAVHEPSAAASTPGSGGRQPKRSPPPPSAAQVDIQLVKVKGNKQVTVVHGLGAFRERVTLKEFAKACKRRFGCGATVSQTAEQQEVVEVQGDHLHYRGSRVRVAGAVFVPAAAALEAAAAAAWVLGAARERLCRGCVAVEADAAPVRRLDGARRFDGAATVRSGAATASASLFATRFFLLTVFSRLGFAPVAVGIRSASCTGVGVGVAADDSIPPPSLTSTLFSTSQFFTASLAIAPPSSPTIRWASAVRLPTVSAPGTRRPCALRRCSSCSTSASKYRRSARPIRLR</sequence>
<dbReference type="GO" id="GO:0002188">
    <property type="term" value="P:translation reinitiation"/>
    <property type="evidence" value="ECO:0007669"/>
    <property type="project" value="TreeGrafter"/>
</dbReference>
<dbReference type="InterPro" id="IPR001950">
    <property type="entry name" value="SUI1"/>
</dbReference>
<name>A0AAV9J220_CYACA</name>
<dbReference type="EMBL" id="JANCYW010000019">
    <property type="protein sequence ID" value="KAK4538599.1"/>
    <property type="molecule type" value="Genomic_DNA"/>
</dbReference>
<feature type="region of interest" description="Disordered" evidence="1">
    <location>
        <begin position="109"/>
        <end position="134"/>
    </location>
</feature>
<dbReference type="InterPro" id="IPR050318">
    <property type="entry name" value="DENR/SUI1_TIF"/>
</dbReference>
<gene>
    <name evidence="3" type="ORF">CDCA_CDCA19G4624</name>
</gene>
<accession>A0AAV9J220</accession>
<dbReference type="PANTHER" id="PTHR12789:SF0">
    <property type="entry name" value="DENSITY-REGULATED PROTEIN"/>
    <property type="match status" value="1"/>
</dbReference>
<dbReference type="InterPro" id="IPR036877">
    <property type="entry name" value="SUI1_dom_sf"/>
</dbReference>
<evidence type="ECO:0000256" key="1">
    <source>
        <dbReference type="SAM" id="MobiDB-lite"/>
    </source>
</evidence>
<reference evidence="3 4" key="1">
    <citation type="submission" date="2022-07" db="EMBL/GenBank/DDBJ databases">
        <title>Genome-wide signatures of adaptation to extreme environments.</title>
        <authorList>
            <person name="Cho C.H."/>
            <person name="Yoon H.S."/>
        </authorList>
    </citation>
    <scope>NUCLEOTIDE SEQUENCE [LARGE SCALE GENOMIC DNA]</scope>
    <source>
        <strain evidence="3 4">DBV 063 E5</strain>
    </source>
</reference>
<dbReference type="PROSITE" id="PS50296">
    <property type="entry name" value="SUI1"/>
    <property type="match status" value="1"/>
</dbReference>
<dbReference type="Pfam" id="PF01253">
    <property type="entry name" value="SUI1"/>
    <property type="match status" value="1"/>
</dbReference>
<evidence type="ECO:0000313" key="3">
    <source>
        <dbReference type="EMBL" id="KAK4538599.1"/>
    </source>
</evidence>
<dbReference type="AlphaFoldDB" id="A0AAV9J220"/>
<feature type="region of interest" description="Disordered" evidence="1">
    <location>
        <begin position="56"/>
        <end position="90"/>
    </location>
</feature>
<dbReference type="SUPFAM" id="SSF55159">
    <property type="entry name" value="eIF1-like"/>
    <property type="match status" value="1"/>
</dbReference>
<dbReference type="GO" id="GO:0001731">
    <property type="term" value="P:formation of translation preinitiation complex"/>
    <property type="evidence" value="ECO:0007669"/>
    <property type="project" value="TreeGrafter"/>
</dbReference>
<dbReference type="GO" id="GO:0003729">
    <property type="term" value="F:mRNA binding"/>
    <property type="evidence" value="ECO:0007669"/>
    <property type="project" value="TreeGrafter"/>
</dbReference>
<organism evidence="3 4">
    <name type="scientific">Cyanidium caldarium</name>
    <name type="common">Red alga</name>
    <dbReference type="NCBI Taxonomy" id="2771"/>
    <lineage>
        <taxon>Eukaryota</taxon>
        <taxon>Rhodophyta</taxon>
        <taxon>Bangiophyceae</taxon>
        <taxon>Cyanidiales</taxon>
        <taxon>Cyanidiaceae</taxon>
        <taxon>Cyanidium</taxon>
    </lineage>
</organism>
<proteinExistence type="predicted"/>
<dbReference type="Gene3D" id="3.30.780.10">
    <property type="entry name" value="SUI1-like domain"/>
    <property type="match status" value="1"/>
</dbReference>
<feature type="domain" description="SUI1" evidence="2">
    <location>
        <begin position="136"/>
        <end position="197"/>
    </location>
</feature>
<keyword evidence="4" id="KW-1185">Reference proteome</keyword>
<dbReference type="GO" id="GO:0003743">
    <property type="term" value="F:translation initiation factor activity"/>
    <property type="evidence" value="ECO:0007669"/>
    <property type="project" value="InterPro"/>
</dbReference>
<evidence type="ECO:0000259" key="2">
    <source>
        <dbReference type="PROSITE" id="PS50296"/>
    </source>
</evidence>
<evidence type="ECO:0000313" key="4">
    <source>
        <dbReference type="Proteomes" id="UP001301350"/>
    </source>
</evidence>
<dbReference type="Proteomes" id="UP001301350">
    <property type="component" value="Unassembled WGS sequence"/>
</dbReference>